<organism evidence="7 8">
    <name type="scientific">Riccia sorocarpa</name>
    <dbReference type="NCBI Taxonomy" id="122646"/>
    <lineage>
        <taxon>Eukaryota</taxon>
        <taxon>Viridiplantae</taxon>
        <taxon>Streptophyta</taxon>
        <taxon>Embryophyta</taxon>
        <taxon>Marchantiophyta</taxon>
        <taxon>Marchantiopsida</taxon>
        <taxon>Marchantiidae</taxon>
        <taxon>Marchantiales</taxon>
        <taxon>Ricciaceae</taxon>
        <taxon>Riccia</taxon>
    </lineage>
</organism>
<dbReference type="Pfam" id="PF00067">
    <property type="entry name" value="p450"/>
    <property type="match status" value="1"/>
</dbReference>
<evidence type="ECO:0000256" key="2">
    <source>
        <dbReference type="ARBA" id="ARBA00022723"/>
    </source>
</evidence>
<dbReference type="GO" id="GO:0016491">
    <property type="term" value="F:oxidoreductase activity"/>
    <property type="evidence" value="ECO:0007669"/>
    <property type="project" value="UniProtKB-KW"/>
</dbReference>
<reference evidence="7 8" key="1">
    <citation type="submission" date="2024-09" db="EMBL/GenBank/DDBJ databases">
        <title>Chromosome-scale assembly of Riccia sorocarpa.</title>
        <authorList>
            <person name="Paukszto L."/>
        </authorList>
    </citation>
    <scope>NUCLEOTIDE SEQUENCE [LARGE SCALE GENOMIC DNA]</scope>
    <source>
        <strain evidence="7">LP-2024</strain>
        <tissue evidence="7">Aerial parts of the thallus</tissue>
    </source>
</reference>
<proteinExistence type="inferred from homology"/>
<dbReference type="Proteomes" id="UP001633002">
    <property type="component" value="Unassembled WGS sequence"/>
</dbReference>
<keyword evidence="5" id="KW-0349">Heme</keyword>
<dbReference type="PANTHER" id="PTHR47944:SF4">
    <property type="entry name" value="OS09G0441700 PROTEIN"/>
    <property type="match status" value="1"/>
</dbReference>
<evidence type="ECO:0000256" key="5">
    <source>
        <dbReference type="PIRSR" id="PIRSR602401-1"/>
    </source>
</evidence>
<feature type="transmembrane region" description="Helical" evidence="6">
    <location>
        <begin position="20"/>
        <end position="39"/>
    </location>
</feature>
<dbReference type="Gene3D" id="1.10.630.10">
    <property type="entry name" value="Cytochrome P450"/>
    <property type="match status" value="1"/>
</dbReference>
<dbReference type="GO" id="GO:0044550">
    <property type="term" value="P:secondary metabolite biosynthetic process"/>
    <property type="evidence" value="ECO:0007669"/>
    <property type="project" value="UniProtKB-ARBA"/>
</dbReference>
<evidence type="ECO:0008006" key="9">
    <source>
        <dbReference type="Google" id="ProtNLM"/>
    </source>
</evidence>
<protein>
    <recommendedName>
        <fullName evidence="9">Cytochrome P450</fullName>
    </recommendedName>
</protein>
<keyword evidence="3" id="KW-0560">Oxidoreductase</keyword>
<keyword evidence="4 5" id="KW-0408">Iron</keyword>
<dbReference type="InterPro" id="IPR036396">
    <property type="entry name" value="Cyt_P450_sf"/>
</dbReference>
<dbReference type="CDD" id="cd20618">
    <property type="entry name" value="CYP71_clan"/>
    <property type="match status" value="1"/>
</dbReference>
<keyword evidence="2 5" id="KW-0479">Metal-binding</keyword>
<dbReference type="InterPro" id="IPR002401">
    <property type="entry name" value="Cyt_P450_E_grp-I"/>
</dbReference>
<gene>
    <name evidence="7" type="ORF">R1sor_006543</name>
</gene>
<evidence type="ECO:0000256" key="6">
    <source>
        <dbReference type="SAM" id="Phobius"/>
    </source>
</evidence>
<evidence type="ECO:0000313" key="8">
    <source>
        <dbReference type="Proteomes" id="UP001633002"/>
    </source>
</evidence>
<name>A0ABD3HRC5_9MARC</name>
<evidence type="ECO:0000256" key="3">
    <source>
        <dbReference type="ARBA" id="ARBA00023002"/>
    </source>
</evidence>
<evidence type="ECO:0000256" key="1">
    <source>
        <dbReference type="ARBA" id="ARBA00010617"/>
    </source>
</evidence>
<keyword evidence="6" id="KW-0472">Membrane</keyword>
<keyword evidence="6" id="KW-0812">Transmembrane</keyword>
<dbReference type="PRINTS" id="PR00463">
    <property type="entry name" value="EP450I"/>
</dbReference>
<dbReference type="GO" id="GO:0046872">
    <property type="term" value="F:metal ion binding"/>
    <property type="evidence" value="ECO:0007669"/>
    <property type="project" value="UniProtKB-KW"/>
</dbReference>
<comment type="similarity">
    <text evidence="1">Belongs to the cytochrome P450 family.</text>
</comment>
<accession>A0ABD3HRC5</accession>
<sequence>MDMGFGSSITLSTWVGQHNIVTTLLGILGLFLYLLWNLVEKSTDSKKLPPGPQGWPVVGNLLQLGKLPHQTLTHLSKRYGSLMFVQWGSVPTLVVSSAEMAEQVLAAQDHLFQNSNSCLPTAPSGAPGNFLLCKNRGLILAPISDQWRFMRRVLPSNPFPTKRLEQFQEVRREEILSLAKRSLKEGHDGNVVPLGRKIQELGYNHVTQTLFGKRYFGPSSLKAENYHESRAFQRMTASSSGSGGVYRQLAEFLPFLRVRSLDSDFWNLKLWYFSRVYERYLSAIVADRRNRNPPSTEVRDIVDLFLSLQTEIPRSQRTDENLKLLIKDLMTGGTETFTNQVVWTLAELMRHPEIRHKVQTELDYVVGKERVVEETDLPRLRYLQAVVKESFRLHPVLPLCSPLEPTVVTKIGGYELPSKTRVVFNLYAIMRDSKVWDEPSVFNPERFRRRLPGVKGEDFEVLPLGYAAGRRICVGLNLGLTMVQYTLAQLLHTCDLALPLGLNCEDVDLEESPGPNLPMARPLQVLVTPRLPPRVYRGL</sequence>
<keyword evidence="6" id="KW-1133">Transmembrane helix</keyword>
<dbReference type="PANTHER" id="PTHR47944">
    <property type="entry name" value="CYTOCHROME P450 98A9"/>
    <property type="match status" value="1"/>
</dbReference>
<comment type="cofactor">
    <cofactor evidence="5">
        <name>heme</name>
        <dbReference type="ChEBI" id="CHEBI:30413"/>
    </cofactor>
</comment>
<evidence type="ECO:0000256" key="4">
    <source>
        <dbReference type="ARBA" id="ARBA00023004"/>
    </source>
</evidence>
<keyword evidence="8" id="KW-1185">Reference proteome</keyword>
<dbReference type="InterPro" id="IPR001128">
    <property type="entry name" value="Cyt_P450"/>
</dbReference>
<feature type="binding site" description="axial binding residue" evidence="5">
    <location>
        <position position="473"/>
    </location>
    <ligand>
        <name>heme</name>
        <dbReference type="ChEBI" id="CHEBI:30413"/>
    </ligand>
    <ligandPart>
        <name>Fe</name>
        <dbReference type="ChEBI" id="CHEBI:18248"/>
    </ligandPart>
</feature>
<comment type="caution">
    <text evidence="7">The sequence shown here is derived from an EMBL/GenBank/DDBJ whole genome shotgun (WGS) entry which is preliminary data.</text>
</comment>
<evidence type="ECO:0000313" key="7">
    <source>
        <dbReference type="EMBL" id="KAL3692892.1"/>
    </source>
</evidence>
<dbReference type="SUPFAM" id="SSF48264">
    <property type="entry name" value="Cytochrome P450"/>
    <property type="match status" value="1"/>
</dbReference>
<dbReference type="AlphaFoldDB" id="A0ABD3HRC5"/>
<dbReference type="PRINTS" id="PR00385">
    <property type="entry name" value="P450"/>
</dbReference>
<dbReference type="EMBL" id="JBJQOH010000003">
    <property type="protein sequence ID" value="KAL3692892.1"/>
    <property type="molecule type" value="Genomic_DNA"/>
</dbReference>